<evidence type="ECO:0000259" key="3">
    <source>
        <dbReference type="Pfam" id="PF00049"/>
    </source>
</evidence>
<dbReference type="InParanoid" id="A0A0V1BFU8"/>
<dbReference type="eggNOG" id="ENOG502SSYU">
    <property type="taxonomic scope" value="Eukaryota"/>
</dbReference>
<name>A0A0V1BFU8_TRISP</name>
<dbReference type="InterPro" id="IPR016179">
    <property type="entry name" value="Insulin-like"/>
</dbReference>
<dbReference type="Proteomes" id="UP000054776">
    <property type="component" value="Unassembled WGS sequence"/>
</dbReference>
<keyword evidence="2" id="KW-0472">Membrane</keyword>
<gene>
    <name evidence="4" type="ORF">T01_995</name>
</gene>
<comment type="caution">
    <text evidence="4">The sequence shown here is derived from an EMBL/GenBank/DDBJ whole genome shotgun (WGS) entry which is preliminary data.</text>
</comment>
<feature type="non-terminal residue" evidence="4">
    <location>
        <position position="1"/>
    </location>
</feature>
<evidence type="ECO:0000256" key="2">
    <source>
        <dbReference type="SAM" id="Phobius"/>
    </source>
</evidence>
<keyword evidence="1" id="KW-0732">Signal</keyword>
<keyword evidence="2" id="KW-1133">Transmembrane helix</keyword>
<dbReference type="InterPro" id="IPR036438">
    <property type="entry name" value="Insulin-like_sf"/>
</dbReference>
<evidence type="ECO:0000313" key="5">
    <source>
        <dbReference type="Proteomes" id="UP000054776"/>
    </source>
</evidence>
<keyword evidence="2" id="KW-0812">Transmembrane</keyword>
<dbReference type="GO" id="GO:0005179">
    <property type="term" value="F:hormone activity"/>
    <property type="evidence" value="ECO:0007669"/>
    <property type="project" value="InterPro"/>
</dbReference>
<dbReference type="SUPFAM" id="SSF56994">
    <property type="entry name" value="Insulin-like"/>
    <property type="match status" value="1"/>
</dbReference>
<evidence type="ECO:0000256" key="1">
    <source>
        <dbReference type="ARBA" id="ARBA00022729"/>
    </source>
</evidence>
<reference evidence="4 5" key="1">
    <citation type="submission" date="2015-01" db="EMBL/GenBank/DDBJ databases">
        <title>Evolution of Trichinella species and genotypes.</title>
        <authorList>
            <person name="Korhonen P.K."/>
            <person name="Edoardo P."/>
            <person name="Giuseppe L.R."/>
            <person name="Gasser R.B."/>
        </authorList>
    </citation>
    <scope>NUCLEOTIDE SEQUENCE [LARGE SCALE GENOMIC DNA]</scope>
    <source>
        <strain evidence="4">ISS3</strain>
    </source>
</reference>
<proteinExistence type="predicted"/>
<evidence type="ECO:0000313" key="4">
    <source>
        <dbReference type="EMBL" id="KRY35783.1"/>
    </source>
</evidence>
<dbReference type="GO" id="GO:0005576">
    <property type="term" value="C:extracellular region"/>
    <property type="evidence" value="ECO:0007669"/>
    <property type="project" value="InterPro"/>
</dbReference>
<dbReference type="STRING" id="6334.A0A0V1BFU8"/>
<dbReference type="Gene3D" id="1.10.100.10">
    <property type="entry name" value="Insulin-like"/>
    <property type="match status" value="1"/>
</dbReference>
<organism evidence="4 5">
    <name type="scientific">Trichinella spiralis</name>
    <name type="common">Trichina worm</name>
    <dbReference type="NCBI Taxonomy" id="6334"/>
    <lineage>
        <taxon>Eukaryota</taxon>
        <taxon>Metazoa</taxon>
        <taxon>Ecdysozoa</taxon>
        <taxon>Nematoda</taxon>
        <taxon>Enoplea</taxon>
        <taxon>Dorylaimia</taxon>
        <taxon>Trichinellida</taxon>
        <taxon>Trichinellidae</taxon>
        <taxon>Trichinella</taxon>
    </lineage>
</organism>
<keyword evidence="5" id="KW-1185">Reference proteome</keyword>
<protein>
    <recommendedName>
        <fullName evidence="3">Insulin-like domain-containing protein</fullName>
    </recommendedName>
</protein>
<dbReference type="EMBL" id="JYDH01000050">
    <property type="protein sequence ID" value="KRY35783.1"/>
    <property type="molecule type" value="Genomic_DNA"/>
</dbReference>
<dbReference type="OrthoDB" id="6330326at2759"/>
<dbReference type="Pfam" id="PF00049">
    <property type="entry name" value="Insulin"/>
    <property type="match status" value="1"/>
</dbReference>
<feature type="transmembrane region" description="Helical" evidence="2">
    <location>
        <begin position="74"/>
        <end position="96"/>
    </location>
</feature>
<accession>A0A0V1BFU8</accession>
<feature type="domain" description="Insulin-like" evidence="3">
    <location>
        <begin position="103"/>
        <end position="182"/>
    </location>
</feature>
<dbReference type="AlphaFoldDB" id="A0A0V1BFU8"/>
<sequence>LTKFSTLKKTTDTTQIKMLFPICSIYNKQQQNLPTGANCFQETSYAAVYGKMENNFYSICRMNMKNMNRSDGRCCSNFSIIIKTLLIMSLLFHPGYTMTDNMRLCGENLVKMMKIVCNDCFNGRGHHDIEKQKKSENFDDAIYGNAVADDCLTSLEETDFGHRGAHRLKRARRGIVEECCIRSNVVILFKRCTSCLKYDCKNSCHNDKKSFLYKMPENFGSLLERIRNV</sequence>